<proteinExistence type="predicted"/>
<evidence type="ECO:0000313" key="1">
    <source>
        <dbReference type="EMBL" id="UJQ86850.1"/>
    </source>
</evidence>
<accession>A0AA49BPU5</accession>
<dbReference type="Proteomes" id="UP001200740">
    <property type="component" value="Segment"/>
</dbReference>
<evidence type="ECO:0000313" key="2">
    <source>
        <dbReference type="Proteomes" id="UP001200740"/>
    </source>
</evidence>
<reference evidence="1" key="1">
    <citation type="submission" date="2021-11" db="EMBL/GenBank/DDBJ databases">
        <authorList>
            <person name="Furlong K.P."/>
            <person name="Elkbouli M."/>
            <person name="Barwitzki K."/>
            <person name="Hastings E.M."/>
            <person name="Saal A.P."/>
            <person name="Sandouka T."/>
            <person name="Tran A."/>
            <person name="Tremblay V."/>
            <person name="Williams E.C."/>
            <person name="Giles L.L."/>
            <person name="McCarthy L."/>
            <person name="Wheaton K.A."/>
            <person name="Chan K."/>
            <person name="Rudner A.D."/>
            <person name="Beyer A.R."/>
            <person name="Chong R.A."/>
            <person name="Edgington N.P."/>
            <person name="Freise A.C."/>
            <person name="Garcia Costas A.M."/>
            <person name="Gibb B.P."/>
            <person name="Klyczek K.K."/>
            <person name="Swerdlow S.J."/>
            <person name="Garlena R.A."/>
            <person name="Russell D.A."/>
            <person name="Jacobs-Sera D."/>
            <person name="Hatfull G.F."/>
        </authorList>
    </citation>
    <scope>NUCLEOTIDE SEQUENCE</scope>
</reference>
<dbReference type="RefSeq" id="YP_010678243.1">
    <property type="nucleotide sequence ID" value="NC_071032.1"/>
</dbReference>
<dbReference type="KEGG" id="vg:77954636"/>
<dbReference type="GeneID" id="77954636"/>
<dbReference type="EMBL" id="OL455896">
    <property type="protein sequence ID" value="UJQ86850.1"/>
    <property type="molecule type" value="Genomic_DNA"/>
</dbReference>
<gene>
    <name evidence="1" type="primary">60</name>
    <name evidence="1" type="ORF">SEA_REEDO_60</name>
</gene>
<sequence length="72" mass="8114">MAAVAYEIETYVDEAPAAIVEIKPDNLDFVIGRLQNIDGYEVVRREAGRVYLQNAPHGTPGRIVKVVFYRHV</sequence>
<protein>
    <submittedName>
        <fullName evidence="1">Uncharacterized protein</fullName>
    </submittedName>
</protein>
<keyword evidence="2" id="KW-1185">Reference proteome</keyword>
<organism evidence="1 2">
    <name type="scientific">Arthrobacter phage Reedo</name>
    <dbReference type="NCBI Taxonomy" id="2910755"/>
    <lineage>
        <taxon>Viruses</taxon>
        <taxon>Duplodnaviria</taxon>
        <taxon>Heunggongvirae</taxon>
        <taxon>Uroviricota</taxon>
        <taxon>Caudoviricetes</taxon>
        <taxon>Casidaviridae</taxon>
        <taxon>Manhattanvirus</taxon>
        <taxon>Manhattanvirus reedo</taxon>
    </lineage>
</organism>
<name>A0AA49BPU5_9CAUD</name>